<protein>
    <recommendedName>
        <fullName evidence="3">Secreted protein</fullName>
    </recommendedName>
</protein>
<dbReference type="EMBL" id="NPDS01000001">
    <property type="protein sequence ID" value="PJZ58677.1"/>
    <property type="molecule type" value="Genomic_DNA"/>
</dbReference>
<reference evidence="1 2" key="1">
    <citation type="submission" date="2017-07" db="EMBL/GenBank/DDBJ databases">
        <title>Leptospira spp. isolated from tropical soils.</title>
        <authorList>
            <person name="Thibeaux R."/>
            <person name="Iraola G."/>
            <person name="Ferres I."/>
            <person name="Bierque E."/>
            <person name="Girault D."/>
            <person name="Soupe-Gilbert M.-E."/>
            <person name="Picardeau M."/>
            <person name="Goarant C."/>
        </authorList>
    </citation>
    <scope>NUCLEOTIDE SEQUENCE [LARGE SCALE GENOMIC DNA]</scope>
    <source>
        <strain evidence="1 2">FH4-C-A1</strain>
    </source>
</reference>
<organism evidence="1 2">
    <name type="scientific">Leptospira barantonii</name>
    <dbReference type="NCBI Taxonomy" id="2023184"/>
    <lineage>
        <taxon>Bacteria</taxon>
        <taxon>Pseudomonadati</taxon>
        <taxon>Spirochaetota</taxon>
        <taxon>Spirochaetia</taxon>
        <taxon>Leptospirales</taxon>
        <taxon>Leptospiraceae</taxon>
        <taxon>Leptospira</taxon>
    </lineage>
</organism>
<accession>A0ABX4NSU1</accession>
<evidence type="ECO:0008006" key="3">
    <source>
        <dbReference type="Google" id="ProtNLM"/>
    </source>
</evidence>
<name>A0ABX4NSU1_9LEPT</name>
<evidence type="ECO:0000313" key="2">
    <source>
        <dbReference type="Proteomes" id="UP000231879"/>
    </source>
</evidence>
<proteinExistence type="predicted"/>
<keyword evidence="2" id="KW-1185">Reference proteome</keyword>
<evidence type="ECO:0000313" key="1">
    <source>
        <dbReference type="EMBL" id="PJZ58677.1"/>
    </source>
</evidence>
<sequence>MSLYIPFVGAFLSVTRCILRPLHRSLHTFLEFCGSSYNPFHIKESRVKRWSSYIPPNLQENLPVPALPRRSSHKIPRSNRIFLVLFRTL</sequence>
<dbReference type="Proteomes" id="UP000231879">
    <property type="component" value="Unassembled WGS sequence"/>
</dbReference>
<gene>
    <name evidence="1" type="ORF">CH367_01075</name>
</gene>
<comment type="caution">
    <text evidence="1">The sequence shown here is derived from an EMBL/GenBank/DDBJ whole genome shotgun (WGS) entry which is preliminary data.</text>
</comment>